<evidence type="ECO:0000256" key="1">
    <source>
        <dbReference type="ARBA" id="ARBA00038240"/>
    </source>
</evidence>
<name>A0ABY6ZER4_9BACL</name>
<evidence type="ECO:0000313" key="3">
    <source>
        <dbReference type="EMBL" id="WAH41043.1"/>
    </source>
</evidence>
<gene>
    <name evidence="3" type="ORF">NZD89_22590</name>
</gene>
<evidence type="ECO:0000259" key="2">
    <source>
        <dbReference type="Pfam" id="PF01636"/>
    </source>
</evidence>
<dbReference type="Proteomes" id="UP001164761">
    <property type="component" value="Chromosome"/>
</dbReference>
<comment type="similarity">
    <text evidence="1">Belongs to the pseudomonas-type ThrB family.</text>
</comment>
<dbReference type="RefSeq" id="WP_268004944.1">
    <property type="nucleotide sequence ID" value="NZ_CP104067.1"/>
</dbReference>
<dbReference type="PANTHER" id="PTHR21064">
    <property type="entry name" value="AMINOGLYCOSIDE PHOSPHOTRANSFERASE DOMAIN-CONTAINING PROTEIN-RELATED"/>
    <property type="match status" value="1"/>
</dbReference>
<keyword evidence="4" id="KW-1185">Reference proteome</keyword>
<dbReference type="SUPFAM" id="SSF56112">
    <property type="entry name" value="Protein kinase-like (PK-like)"/>
    <property type="match status" value="1"/>
</dbReference>
<dbReference type="InterPro" id="IPR050249">
    <property type="entry name" value="Pseudomonas-type_ThrB"/>
</dbReference>
<dbReference type="Gene3D" id="3.30.200.20">
    <property type="entry name" value="Phosphorylase Kinase, domain 1"/>
    <property type="match status" value="1"/>
</dbReference>
<dbReference type="PANTHER" id="PTHR21064:SF6">
    <property type="entry name" value="AMINOGLYCOSIDE PHOSPHOTRANSFERASE DOMAIN-CONTAINING PROTEIN"/>
    <property type="match status" value="1"/>
</dbReference>
<dbReference type="InterPro" id="IPR011009">
    <property type="entry name" value="Kinase-like_dom_sf"/>
</dbReference>
<protein>
    <submittedName>
        <fullName evidence="3">Phosphotransferase</fullName>
    </submittedName>
</protein>
<dbReference type="Gene3D" id="3.90.1200.10">
    <property type="match status" value="1"/>
</dbReference>
<accession>A0ABY6ZER4</accession>
<dbReference type="EMBL" id="CP104067">
    <property type="protein sequence ID" value="WAH41043.1"/>
    <property type="molecule type" value="Genomic_DNA"/>
</dbReference>
<proteinExistence type="inferred from homology"/>
<evidence type="ECO:0000313" key="4">
    <source>
        <dbReference type="Proteomes" id="UP001164761"/>
    </source>
</evidence>
<dbReference type="InterPro" id="IPR002575">
    <property type="entry name" value="Aminoglycoside_PTrfase"/>
</dbReference>
<dbReference type="Pfam" id="PF01636">
    <property type="entry name" value="APH"/>
    <property type="match status" value="1"/>
</dbReference>
<organism evidence="3 4">
    <name type="scientific">Alicyclobacillus fastidiosus</name>
    <dbReference type="NCBI Taxonomy" id="392011"/>
    <lineage>
        <taxon>Bacteria</taxon>
        <taxon>Bacillati</taxon>
        <taxon>Bacillota</taxon>
        <taxon>Bacilli</taxon>
        <taxon>Bacillales</taxon>
        <taxon>Alicyclobacillaceae</taxon>
        <taxon>Alicyclobacillus</taxon>
    </lineage>
</organism>
<reference evidence="3" key="1">
    <citation type="submission" date="2022-08" db="EMBL/GenBank/DDBJ databases">
        <title>Alicyclobacillus fastidiosus DSM 17978, complete genome.</title>
        <authorList>
            <person name="Wang Q."/>
            <person name="Cai R."/>
            <person name="Wang Z."/>
        </authorList>
    </citation>
    <scope>NUCLEOTIDE SEQUENCE</scope>
    <source>
        <strain evidence="3">DSM 17978</strain>
    </source>
</reference>
<sequence length="332" mass="38277">MRQSIMTKFTDFVISEAARRYGICGSDLILLGKNQSFVFGFSLEELHYVLRITHGSHRSKDLIQAELDWVNYLATNGVRVSRPIHSIKGAFIESFVDKGGEEFFFVAFERAPGSPWTEEISQNEEFRRLGGILGQIHCLSKAYVPEALVPKRFVWSANAYLRDFSINVPASQELVHLNFENLMQRVHQMPCDDQSYGLIHGDFCFGNYSVQSDGTITVFDFDESQYGWFIQDIAVNLFYGIAVPSGDEDELAFTQRYLTYVFEGYDRENTLGRDCLTHLSTFLDLRQAILYSSLYRNGKLDKLDEWSKEFLRRARTNMENQLPLVDMSRLHL</sequence>
<feature type="domain" description="Aminoglycoside phosphotransferase" evidence="2">
    <location>
        <begin position="33"/>
        <end position="267"/>
    </location>
</feature>